<evidence type="ECO:0000256" key="4">
    <source>
        <dbReference type="SAM" id="SignalP"/>
    </source>
</evidence>
<dbReference type="Gene3D" id="3.20.20.80">
    <property type="entry name" value="Glycosidases"/>
    <property type="match status" value="1"/>
</dbReference>
<name>A0AB39MIE2_9ACTN</name>
<feature type="chain" id="PRO_5044239061" evidence="4">
    <location>
        <begin position="24"/>
        <end position="343"/>
    </location>
</feature>
<evidence type="ECO:0000256" key="2">
    <source>
        <dbReference type="ARBA" id="ARBA00023295"/>
    </source>
</evidence>
<dbReference type="EMBL" id="CP163431">
    <property type="protein sequence ID" value="XDQ05893.1"/>
    <property type="molecule type" value="Genomic_DNA"/>
</dbReference>
<dbReference type="GO" id="GO:0004553">
    <property type="term" value="F:hydrolase activity, hydrolyzing O-glycosyl compounds"/>
    <property type="evidence" value="ECO:0007669"/>
    <property type="project" value="InterPro"/>
</dbReference>
<dbReference type="SUPFAM" id="SSF51445">
    <property type="entry name" value="(Trans)glycosidases"/>
    <property type="match status" value="1"/>
</dbReference>
<dbReference type="PROSITE" id="PS51764">
    <property type="entry name" value="GH26"/>
    <property type="match status" value="1"/>
</dbReference>
<keyword evidence="4" id="KW-0732">Signal</keyword>
<evidence type="ECO:0000313" key="6">
    <source>
        <dbReference type="EMBL" id="XDQ05893.1"/>
    </source>
</evidence>
<keyword evidence="1 3" id="KW-0378">Hydrolase</keyword>
<keyword evidence="2 3" id="KW-0326">Glycosidase</keyword>
<evidence type="ECO:0000256" key="1">
    <source>
        <dbReference type="ARBA" id="ARBA00022801"/>
    </source>
</evidence>
<evidence type="ECO:0000259" key="5">
    <source>
        <dbReference type="PROSITE" id="PS51764"/>
    </source>
</evidence>
<accession>A0AB39MIE2</accession>
<dbReference type="InterPro" id="IPR017853">
    <property type="entry name" value="GH"/>
</dbReference>
<dbReference type="RefSeq" id="WP_369190974.1">
    <property type="nucleotide sequence ID" value="NZ_CP163431.1"/>
</dbReference>
<dbReference type="Pfam" id="PF02156">
    <property type="entry name" value="Glyco_hydro_26"/>
    <property type="match status" value="1"/>
</dbReference>
<dbReference type="AlphaFoldDB" id="A0AB39MIE2"/>
<sequence length="343" mass="38073">MAPHGTRPSLPALFALAAALAFALLAGPACVPGAETPPPPTQATPVRPAVPSTTPPTDYGAYVGYGAQAVRRVAEFGAWLGRPEPLVGHAYLPGDNWSDIEGASDDLPLWADWRRAREDRLLVLNVPMLDRNEAHLPDSVVRTELAQGADGRYDDHFRVLADRLVQLGAPDTEIVLGWEMNGTTYTHRCAPDPTSWKRYWTRIVTAMRSVPGQHFRFDFTPTRGRDAIPWTDCYPGDRYVDVIGMDAYDAPQGLSFARQLSEPYGLLAQVDFARAHHKPVAYPEWGLYENGDNPTYMRGMLTWMAAQHPLYQTISDYCPHGVWRCRANPKSSAVYRSLTVGQQ</sequence>
<feature type="signal peptide" evidence="4">
    <location>
        <begin position="1"/>
        <end position="23"/>
    </location>
</feature>
<feature type="active site" description="Proton donor" evidence="3">
    <location>
        <position position="179"/>
    </location>
</feature>
<reference evidence="6" key="1">
    <citation type="submission" date="2024-07" db="EMBL/GenBank/DDBJ databases">
        <authorList>
            <person name="Yu S.T."/>
        </authorList>
    </citation>
    <scope>NUCLEOTIDE SEQUENCE</scope>
    <source>
        <strain evidence="6">R08</strain>
    </source>
</reference>
<feature type="active site" description="Nucleophile" evidence="3">
    <location>
        <position position="284"/>
    </location>
</feature>
<protein>
    <submittedName>
        <fullName evidence="6">Glycoside hydrolase family 26 protein</fullName>
    </submittedName>
</protein>
<evidence type="ECO:0000256" key="3">
    <source>
        <dbReference type="PROSITE-ProRule" id="PRU01100"/>
    </source>
</evidence>
<organism evidence="6">
    <name type="scientific">Streptomyces sp. R08</name>
    <dbReference type="NCBI Taxonomy" id="3238624"/>
    <lineage>
        <taxon>Bacteria</taxon>
        <taxon>Bacillati</taxon>
        <taxon>Actinomycetota</taxon>
        <taxon>Actinomycetes</taxon>
        <taxon>Kitasatosporales</taxon>
        <taxon>Streptomycetaceae</taxon>
        <taxon>Streptomyces</taxon>
    </lineage>
</organism>
<feature type="domain" description="GH26" evidence="5">
    <location>
        <begin position="32"/>
        <end position="343"/>
    </location>
</feature>
<comment type="similarity">
    <text evidence="3">Belongs to the glycosyl hydrolase 26 family.</text>
</comment>
<proteinExistence type="inferred from homology"/>
<gene>
    <name evidence="6" type="ORF">AB5J58_39595</name>
</gene>
<dbReference type="InterPro" id="IPR022790">
    <property type="entry name" value="GH26_dom"/>
</dbReference>